<dbReference type="AlphaFoldDB" id="A0A0A9HYM2"/>
<accession>A0A0A9HYM2</accession>
<name>A0A0A9HYM2_ARUDO</name>
<organism evidence="1">
    <name type="scientific">Arundo donax</name>
    <name type="common">Giant reed</name>
    <name type="synonym">Donax arundinaceus</name>
    <dbReference type="NCBI Taxonomy" id="35708"/>
    <lineage>
        <taxon>Eukaryota</taxon>
        <taxon>Viridiplantae</taxon>
        <taxon>Streptophyta</taxon>
        <taxon>Embryophyta</taxon>
        <taxon>Tracheophyta</taxon>
        <taxon>Spermatophyta</taxon>
        <taxon>Magnoliopsida</taxon>
        <taxon>Liliopsida</taxon>
        <taxon>Poales</taxon>
        <taxon>Poaceae</taxon>
        <taxon>PACMAD clade</taxon>
        <taxon>Arundinoideae</taxon>
        <taxon>Arundineae</taxon>
        <taxon>Arundo</taxon>
    </lineage>
</organism>
<dbReference type="EMBL" id="GBRH01159893">
    <property type="protein sequence ID" value="JAE38003.1"/>
    <property type="molecule type" value="Transcribed_RNA"/>
</dbReference>
<evidence type="ECO:0000313" key="1">
    <source>
        <dbReference type="EMBL" id="JAE38003.1"/>
    </source>
</evidence>
<proteinExistence type="predicted"/>
<reference evidence="1" key="1">
    <citation type="submission" date="2014-09" db="EMBL/GenBank/DDBJ databases">
        <authorList>
            <person name="Magalhaes I.L.F."/>
            <person name="Oliveira U."/>
            <person name="Santos F.R."/>
            <person name="Vidigal T.H.D.A."/>
            <person name="Brescovit A.D."/>
            <person name="Santos A.J."/>
        </authorList>
    </citation>
    <scope>NUCLEOTIDE SEQUENCE</scope>
    <source>
        <tissue evidence="1">Shoot tissue taken approximately 20 cm above the soil surface</tissue>
    </source>
</reference>
<sequence length="29" mass="3498">MLIDVLPPYSHFCHFRFVVSIAAREQQHR</sequence>
<protein>
    <submittedName>
        <fullName evidence="1">Uncharacterized protein</fullName>
    </submittedName>
</protein>
<reference evidence="1" key="2">
    <citation type="journal article" date="2015" name="Data Brief">
        <title>Shoot transcriptome of the giant reed, Arundo donax.</title>
        <authorList>
            <person name="Barrero R.A."/>
            <person name="Guerrero F.D."/>
            <person name="Moolhuijzen P."/>
            <person name="Goolsby J.A."/>
            <person name="Tidwell J."/>
            <person name="Bellgard S.E."/>
            <person name="Bellgard M.I."/>
        </authorList>
    </citation>
    <scope>NUCLEOTIDE SEQUENCE</scope>
    <source>
        <tissue evidence="1">Shoot tissue taken approximately 20 cm above the soil surface</tissue>
    </source>
</reference>